<keyword evidence="16" id="KW-0594">Phospholipid biosynthesis</keyword>
<dbReference type="EC" id="2.7.7.41" evidence="6 18"/>
<keyword evidence="15 19" id="KW-0472">Membrane</keyword>
<feature type="transmembrane region" description="Helical" evidence="19">
    <location>
        <begin position="67"/>
        <end position="85"/>
    </location>
</feature>
<proteinExistence type="inferred from homology"/>
<keyword evidence="13 19" id="KW-1133">Transmembrane helix</keyword>
<feature type="transmembrane region" description="Helical" evidence="19">
    <location>
        <begin position="92"/>
        <end position="109"/>
    </location>
</feature>
<comment type="catalytic activity">
    <reaction evidence="1 18">
        <text>a 1,2-diacyl-sn-glycero-3-phosphate + CTP + H(+) = a CDP-1,2-diacyl-sn-glycerol + diphosphate</text>
        <dbReference type="Rhea" id="RHEA:16229"/>
        <dbReference type="ChEBI" id="CHEBI:15378"/>
        <dbReference type="ChEBI" id="CHEBI:33019"/>
        <dbReference type="ChEBI" id="CHEBI:37563"/>
        <dbReference type="ChEBI" id="CHEBI:58332"/>
        <dbReference type="ChEBI" id="CHEBI:58608"/>
        <dbReference type="EC" id="2.7.7.41"/>
    </reaction>
</comment>
<keyword evidence="12 18" id="KW-0548">Nucleotidyltransferase</keyword>
<dbReference type="RefSeq" id="WP_090326264.1">
    <property type="nucleotide sequence ID" value="NZ_FNSL01000001.1"/>
</dbReference>
<evidence type="ECO:0000256" key="7">
    <source>
        <dbReference type="ARBA" id="ARBA00019373"/>
    </source>
</evidence>
<evidence type="ECO:0000256" key="3">
    <source>
        <dbReference type="ARBA" id="ARBA00005119"/>
    </source>
</evidence>
<dbReference type="EMBL" id="FNSL01000001">
    <property type="protein sequence ID" value="SEB35856.1"/>
    <property type="molecule type" value="Genomic_DNA"/>
</dbReference>
<evidence type="ECO:0000313" key="20">
    <source>
        <dbReference type="EMBL" id="SEB35856.1"/>
    </source>
</evidence>
<evidence type="ECO:0000256" key="6">
    <source>
        <dbReference type="ARBA" id="ARBA00012487"/>
    </source>
</evidence>
<evidence type="ECO:0000256" key="12">
    <source>
        <dbReference type="ARBA" id="ARBA00022695"/>
    </source>
</evidence>
<dbReference type="PROSITE" id="PS01315">
    <property type="entry name" value="CDS"/>
    <property type="match status" value="1"/>
</dbReference>
<gene>
    <name evidence="20" type="ORF">SAMN05216452_0324</name>
</gene>
<dbReference type="PANTHER" id="PTHR46382:SF1">
    <property type="entry name" value="PHOSPHATIDATE CYTIDYLYLTRANSFERASE"/>
    <property type="match status" value="1"/>
</dbReference>
<organism evidence="20 21">
    <name type="scientific">Nitratireductor aquibiodomus</name>
    <dbReference type="NCBI Taxonomy" id="204799"/>
    <lineage>
        <taxon>Bacteria</taxon>
        <taxon>Pseudomonadati</taxon>
        <taxon>Pseudomonadota</taxon>
        <taxon>Alphaproteobacteria</taxon>
        <taxon>Hyphomicrobiales</taxon>
        <taxon>Phyllobacteriaceae</taxon>
        <taxon>Nitratireductor</taxon>
    </lineage>
</organism>
<evidence type="ECO:0000256" key="19">
    <source>
        <dbReference type="SAM" id="Phobius"/>
    </source>
</evidence>
<evidence type="ECO:0000256" key="5">
    <source>
        <dbReference type="ARBA" id="ARBA00010185"/>
    </source>
</evidence>
<dbReference type="GO" id="GO:0004605">
    <property type="term" value="F:phosphatidate cytidylyltransferase activity"/>
    <property type="evidence" value="ECO:0007669"/>
    <property type="project" value="UniProtKB-EC"/>
</dbReference>
<dbReference type="PANTHER" id="PTHR46382">
    <property type="entry name" value="PHOSPHATIDATE CYTIDYLYLTRANSFERASE"/>
    <property type="match status" value="1"/>
</dbReference>
<evidence type="ECO:0000256" key="1">
    <source>
        <dbReference type="ARBA" id="ARBA00001698"/>
    </source>
</evidence>
<keyword evidence="8" id="KW-1003">Cell membrane</keyword>
<keyword evidence="17" id="KW-1208">Phospholipid metabolism</keyword>
<dbReference type="Pfam" id="PF01148">
    <property type="entry name" value="CTP_transf_1"/>
    <property type="match status" value="1"/>
</dbReference>
<comment type="pathway">
    <text evidence="4">Lipid metabolism.</text>
</comment>
<comment type="similarity">
    <text evidence="5 18">Belongs to the CDS family.</text>
</comment>
<dbReference type="Proteomes" id="UP000199064">
    <property type="component" value="Unassembled WGS sequence"/>
</dbReference>
<feature type="transmembrane region" description="Helical" evidence="19">
    <location>
        <begin position="207"/>
        <end position="225"/>
    </location>
</feature>
<evidence type="ECO:0000256" key="10">
    <source>
        <dbReference type="ARBA" id="ARBA00022679"/>
    </source>
</evidence>
<evidence type="ECO:0000256" key="4">
    <source>
        <dbReference type="ARBA" id="ARBA00005189"/>
    </source>
</evidence>
<evidence type="ECO:0000256" key="8">
    <source>
        <dbReference type="ARBA" id="ARBA00022475"/>
    </source>
</evidence>
<evidence type="ECO:0000256" key="17">
    <source>
        <dbReference type="ARBA" id="ARBA00023264"/>
    </source>
</evidence>
<keyword evidence="10 18" id="KW-0808">Transferase</keyword>
<dbReference type="UniPathway" id="UPA00557">
    <property type="reaction ID" value="UER00614"/>
</dbReference>
<comment type="pathway">
    <text evidence="3 18">Phospholipid metabolism; CDP-diacylglycerol biosynthesis; CDP-diacylglycerol from sn-glycerol 3-phosphate: step 3/3.</text>
</comment>
<dbReference type="AlphaFoldDB" id="A0A1H4IQB4"/>
<evidence type="ECO:0000256" key="9">
    <source>
        <dbReference type="ARBA" id="ARBA00022516"/>
    </source>
</evidence>
<name>A0A1H4IQB4_9HYPH</name>
<feature type="transmembrane region" description="Helical" evidence="19">
    <location>
        <begin position="181"/>
        <end position="200"/>
    </location>
</feature>
<sequence>MSGRGEEGAPSPRPGRSNLQLRIVSAIVLGLVVLLITYLGGLPFRLMSAAVAGAIFYEWCSMRPGPGVHTAFAGALLAGVMLVMILGQPATILFLVLAAALLVLALHGWMSGAGLGTVAGLGYAAAPALALVHLRADDQSGLFAILFLFAVVWTTDVMAYFTGRTLGGAKLAPSISPGKTWSGAVGGTVFAVLAGGAFAFHENAVHGVLLIALIALVLAVISQIGDLFESALKRRSGVKDSSNLIPGHGGVMDRVDGLMAAALALYLLAALLGGAESPAHALFNF</sequence>
<keyword evidence="21" id="KW-1185">Reference proteome</keyword>
<keyword evidence="11 18" id="KW-0812">Transmembrane</keyword>
<dbReference type="GO" id="GO:0016024">
    <property type="term" value="P:CDP-diacylglycerol biosynthetic process"/>
    <property type="evidence" value="ECO:0007669"/>
    <property type="project" value="UniProtKB-UniPathway"/>
</dbReference>
<keyword evidence="9" id="KW-0444">Lipid biosynthesis</keyword>
<evidence type="ECO:0000256" key="11">
    <source>
        <dbReference type="ARBA" id="ARBA00022692"/>
    </source>
</evidence>
<feature type="transmembrane region" description="Helical" evidence="19">
    <location>
        <begin position="141"/>
        <end position="161"/>
    </location>
</feature>
<evidence type="ECO:0000256" key="2">
    <source>
        <dbReference type="ARBA" id="ARBA00004651"/>
    </source>
</evidence>
<evidence type="ECO:0000256" key="15">
    <source>
        <dbReference type="ARBA" id="ARBA00023136"/>
    </source>
</evidence>
<evidence type="ECO:0000256" key="13">
    <source>
        <dbReference type="ARBA" id="ARBA00022989"/>
    </source>
</evidence>
<feature type="transmembrane region" description="Helical" evidence="19">
    <location>
        <begin position="257"/>
        <end position="275"/>
    </location>
</feature>
<evidence type="ECO:0000256" key="14">
    <source>
        <dbReference type="ARBA" id="ARBA00023098"/>
    </source>
</evidence>
<feature type="transmembrane region" description="Helical" evidence="19">
    <location>
        <begin position="21"/>
        <end position="40"/>
    </location>
</feature>
<evidence type="ECO:0000256" key="16">
    <source>
        <dbReference type="ARBA" id="ARBA00023209"/>
    </source>
</evidence>
<dbReference type="GO" id="GO:0005886">
    <property type="term" value="C:plasma membrane"/>
    <property type="evidence" value="ECO:0007669"/>
    <property type="project" value="UniProtKB-SubCell"/>
</dbReference>
<feature type="transmembrane region" description="Helical" evidence="19">
    <location>
        <begin position="115"/>
        <end position="134"/>
    </location>
</feature>
<accession>A0A1H4IQB4</accession>
<keyword evidence="14" id="KW-0443">Lipid metabolism</keyword>
<reference evidence="21" key="1">
    <citation type="submission" date="2016-10" db="EMBL/GenBank/DDBJ databases">
        <authorList>
            <person name="Varghese N."/>
            <person name="Submissions S."/>
        </authorList>
    </citation>
    <scope>NUCLEOTIDE SEQUENCE [LARGE SCALE GENOMIC DNA]</scope>
    <source>
        <strain evidence="21">ES.061</strain>
    </source>
</reference>
<evidence type="ECO:0000256" key="18">
    <source>
        <dbReference type="RuleBase" id="RU003938"/>
    </source>
</evidence>
<comment type="subcellular location">
    <subcellularLocation>
        <location evidence="2">Cell membrane</location>
        <topology evidence="2">Multi-pass membrane protein</topology>
    </subcellularLocation>
</comment>
<protein>
    <recommendedName>
        <fullName evidence="7 18">Phosphatidate cytidylyltransferase</fullName>
        <ecNumber evidence="6 18">2.7.7.41</ecNumber>
    </recommendedName>
</protein>
<evidence type="ECO:0000313" key="21">
    <source>
        <dbReference type="Proteomes" id="UP000199064"/>
    </source>
</evidence>
<dbReference type="InterPro" id="IPR000374">
    <property type="entry name" value="PC_trans"/>
</dbReference>